<keyword evidence="1" id="KW-0862">Zinc</keyword>
<dbReference type="Proteomes" id="UP000034164">
    <property type="component" value="Unassembled WGS sequence"/>
</dbReference>
<accession>A0A0G2J458</accession>
<protein>
    <recommendedName>
        <fullName evidence="3">SWIM-type domain-containing protein</fullName>
    </recommendedName>
</protein>
<dbReference type="VEuPathDB" id="FungiDB:EMCG_08599"/>
<dbReference type="EMBL" id="LCZI01000623">
    <property type="protein sequence ID" value="KKZ65574.1"/>
    <property type="molecule type" value="Genomic_DNA"/>
</dbReference>
<sequence length="472" mass="52191">MSAPTKQLGKLSIGGSMSTTRGQEERRDPAGGEEEYPADTSEEEVSEGEGGDNAPSSAKSLVKGNSAILYNIAGLSGEVRARAVSGISGKFVVDKCHASQDGYDFQVLDHGRVHLGPGPMTCSCSEYGDRSKACRHIFWLIDQLHRWTLPEGPGPGIPLSRTGESPNIPPMYQFIGDRMEDISKKARWPFVADPSSPGVSEQEYGESMSRPEKVRDILSAFSETTMPDDFRPDQVETISQPRTPEQCVVQGDFEATMFRLAVHADDVYLSLRKAMPSPARAAIFFDKAQKKTHALLLDFDRYCQYGTPRRDGTALEIRVVVDELHLLVTKIENDIAPRAPYSYRNAPDALIGILRDVVNYNYNVFDGNTWGRVPPAEETENDCNLFAQVIGQPEVSGKYYVLDVLESLPPGLLWERQSQLETIMNRISMSNQSVVTYLQRFRALLNRGFGATTYGQKRPAGGVSGSGRKRPK</sequence>
<evidence type="ECO:0000256" key="2">
    <source>
        <dbReference type="SAM" id="MobiDB-lite"/>
    </source>
</evidence>
<feature type="domain" description="SWIM-type" evidence="3">
    <location>
        <begin position="111"/>
        <end position="145"/>
    </location>
</feature>
<feature type="region of interest" description="Disordered" evidence="2">
    <location>
        <begin position="1"/>
        <end position="58"/>
    </location>
</feature>
<evidence type="ECO:0000259" key="3">
    <source>
        <dbReference type="PROSITE" id="PS50966"/>
    </source>
</evidence>
<dbReference type="OrthoDB" id="5387895at2759"/>
<evidence type="ECO:0000313" key="4">
    <source>
        <dbReference type="EMBL" id="KKZ65574.1"/>
    </source>
</evidence>
<dbReference type="PROSITE" id="PS50966">
    <property type="entry name" value="ZF_SWIM"/>
    <property type="match status" value="1"/>
</dbReference>
<proteinExistence type="predicted"/>
<reference evidence="5" key="1">
    <citation type="journal article" date="2015" name="PLoS Genet.">
        <title>The dynamic genome and transcriptome of the human fungal pathogen Blastomyces and close relative Emmonsia.</title>
        <authorList>
            <person name="Munoz J.F."/>
            <person name="Gauthier G.M."/>
            <person name="Desjardins C.A."/>
            <person name="Gallo J.E."/>
            <person name="Holder J."/>
            <person name="Sullivan T.D."/>
            <person name="Marty A.J."/>
            <person name="Carmen J.C."/>
            <person name="Chen Z."/>
            <person name="Ding L."/>
            <person name="Gujja S."/>
            <person name="Magrini V."/>
            <person name="Misas E."/>
            <person name="Mitreva M."/>
            <person name="Priest M."/>
            <person name="Saif S."/>
            <person name="Whiston E.A."/>
            <person name="Young S."/>
            <person name="Zeng Q."/>
            <person name="Goldman W.E."/>
            <person name="Mardis E.R."/>
            <person name="Taylor J.W."/>
            <person name="McEwen J.G."/>
            <person name="Clay O.K."/>
            <person name="Klein B.S."/>
            <person name="Cuomo C.A."/>
        </authorList>
    </citation>
    <scope>NUCLEOTIDE SEQUENCE [LARGE SCALE GENOMIC DNA]</scope>
    <source>
        <strain evidence="5">UAMH 3008</strain>
    </source>
</reference>
<evidence type="ECO:0000313" key="5">
    <source>
        <dbReference type="Proteomes" id="UP000034164"/>
    </source>
</evidence>
<gene>
    <name evidence="4" type="ORF">EMCG_08599</name>
</gene>
<organism evidence="4 5">
    <name type="scientific">[Emmonsia] crescens</name>
    <dbReference type="NCBI Taxonomy" id="73230"/>
    <lineage>
        <taxon>Eukaryota</taxon>
        <taxon>Fungi</taxon>
        <taxon>Dikarya</taxon>
        <taxon>Ascomycota</taxon>
        <taxon>Pezizomycotina</taxon>
        <taxon>Eurotiomycetes</taxon>
        <taxon>Eurotiomycetidae</taxon>
        <taxon>Onygenales</taxon>
        <taxon>Ajellomycetaceae</taxon>
        <taxon>Emergomyces</taxon>
    </lineage>
</organism>
<dbReference type="InterPro" id="IPR007527">
    <property type="entry name" value="Znf_SWIM"/>
</dbReference>
<dbReference type="GO" id="GO:0008270">
    <property type="term" value="F:zinc ion binding"/>
    <property type="evidence" value="ECO:0007669"/>
    <property type="project" value="UniProtKB-KW"/>
</dbReference>
<comment type="caution">
    <text evidence="4">The sequence shown here is derived from an EMBL/GenBank/DDBJ whole genome shotgun (WGS) entry which is preliminary data.</text>
</comment>
<name>A0A0G2J458_9EURO</name>
<keyword evidence="1" id="KW-0479">Metal-binding</keyword>
<feature type="compositionally biased region" description="Acidic residues" evidence="2">
    <location>
        <begin position="31"/>
        <end position="50"/>
    </location>
</feature>
<keyword evidence="1" id="KW-0863">Zinc-finger</keyword>
<evidence type="ECO:0000256" key="1">
    <source>
        <dbReference type="PROSITE-ProRule" id="PRU00325"/>
    </source>
</evidence>
<dbReference type="AlphaFoldDB" id="A0A0G2J458"/>